<evidence type="ECO:0000313" key="2">
    <source>
        <dbReference type="Proteomes" id="UP000188481"/>
    </source>
</evidence>
<reference evidence="1 2" key="1">
    <citation type="submission" date="2016-10" db="EMBL/GenBank/DDBJ databases">
        <title>Rodentibacter gen. nov. and new species.</title>
        <authorList>
            <person name="Christensen H."/>
        </authorList>
    </citation>
    <scope>NUCLEOTIDE SEQUENCE [LARGE SCALE GENOMIC DNA]</scope>
    <source>
        <strain evidence="2">ppn416</strain>
    </source>
</reference>
<organism evidence="1 2">
    <name type="scientific">Rodentibacter genomosp. 1</name>
    <dbReference type="NCBI Taxonomy" id="1908264"/>
    <lineage>
        <taxon>Bacteria</taxon>
        <taxon>Pseudomonadati</taxon>
        <taxon>Pseudomonadota</taxon>
        <taxon>Gammaproteobacteria</taxon>
        <taxon>Pasteurellales</taxon>
        <taxon>Pasteurellaceae</taxon>
        <taxon>Rodentibacter</taxon>
    </lineage>
</organism>
<dbReference type="RefSeq" id="WP_143541474.1">
    <property type="nucleotide sequence ID" value="NZ_MLHN01000049.1"/>
</dbReference>
<name>A0A1V3IZ44_9PAST</name>
<dbReference type="EMBL" id="MLHN01000049">
    <property type="protein sequence ID" value="OOF47709.1"/>
    <property type="molecule type" value="Genomic_DNA"/>
</dbReference>
<proteinExistence type="predicted"/>
<dbReference type="STRING" id="1908264.BKK54_11400"/>
<evidence type="ECO:0000313" key="1">
    <source>
        <dbReference type="EMBL" id="OOF47709.1"/>
    </source>
</evidence>
<comment type="caution">
    <text evidence="1">The sequence shown here is derived from an EMBL/GenBank/DDBJ whole genome shotgun (WGS) entry which is preliminary data.</text>
</comment>
<keyword evidence="2" id="KW-1185">Reference proteome</keyword>
<sequence>MLEVSCSLTGEVDSRTLAIDVVTAYALKGRGFIATIGGNAASGAFNGYVTDQSMVQGAIGSGIGAGIGYGMGKVIEIPLSKKYPDLTWAKYNPQPLNDKIPYVYGYKKNIVPNVLGSMSGEFGNRTFQSYNSKQERGK</sequence>
<dbReference type="Proteomes" id="UP000188481">
    <property type="component" value="Unassembled WGS sequence"/>
</dbReference>
<protein>
    <submittedName>
        <fullName evidence="1">Uncharacterized protein</fullName>
    </submittedName>
</protein>
<gene>
    <name evidence="1" type="ORF">BKK54_11400</name>
</gene>
<dbReference type="AlphaFoldDB" id="A0A1V3IZ44"/>
<accession>A0A1V3IZ44</accession>